<dbReference type="Proteomes" id="UP000627715">
    <property type="component" value="Unassembled WGS sequence"/>
</dbReference>
<keyword evidence="4 7" id="KW-0067">ATP-binding</keyword>
<dbReference type="Gene3D" id="1.10.10.350">
    <property type="match status" value="1"/>
</dbReference>
<evidence type="ECO:0000259" key="9">
    <source>
        <dbReference type="Pfam" id="PF19269"/>
    </source>
</evidence>
<dbReference type="PROSITE" id="PS00178">
    <property type="entry name" value="AA_TRNA_LIGASE_I"/>
    <property type="match status" value="1"/>
</dbReference>
<evidence type="ECO:0000256" key="3">
    <source>
        <dbReference type="ARBA" id="ARBA00022741"/>
    </source>
</evidence>
<evidence type="ECO:0000256" key="7">
    <source>
        <dbReference type="HAMAP-Rule" id="MF_00022"/>
    </source>
</evidence>
<keyword evidence="3 7" id="KW-0547">Nucleotide-binding</keyword>
<evidence type="ECO:0000256" key="1">
    <source>
        <dbReference type="ARBA" id="ARBA00007894"/>
    </source>
</evidence>
<organism evidence="10 11">
    <name type="scientific">Pseudohongiella nitratireducens</name>
    <dbReference type="NCBI Taxonomy" id="1768907"/>
    <lineage>
        <taxon>Bacteria</taxon>
        <taxon>Pseudomonadati</taxon>
        <taxon>Pseudomonadota</taxon>
        <taxon>Gammaproteobacteria</taxon>
        <taxon>Pseudomonadales</taxon>
        <taxon>Pseudohongiellaceae</taxon>
        <taxon>Pseudohongiella</taxon>
    </lineage>
</organism>
<evidence type="ECO:0000256" key="5">
    <source>
        <dbReference type="ARBA" id="ARBA00022917"/>
    </source>
</evidence>
<comment type="similarity">
    <text evidence="1 7">Belongs to the class-I aminoacyl-tRNA synthetase family. Glutamate--tRNA ligase type 1 subfamily.</text>
</comment>
<evidence type="ECO:0000256" key="2">
    <source>
        <dbReference type="ARBA" id="ARBA00022598"/>
    </source>
</evidence>
<dbReference type="InterPro" id="IPR000924">
    <property type="entry name" value="Glu/Gln-tRNA-synth"/>
</dbReference>
<dbReference type="InterPro" id="IPR020751">
    <property type="entry name" value="aa-tRNA-synth_I_codon-bd_sub2"/>
</dbReference>
<keyword evidence="2 7" id="KW-0436">Ligase</keyword>
<comment type="caution">
    <text evidence="7">Lacks conserved residue(s) required for the propagation of feature annotation.</text>
</comment>
<evidence type="ECO:0000313" key="11">
    <source>
        <dbReference type="Proteomes" id="UP000627715"/>
    </source>
</evidence>
<comment type="subunit">
    <text evidence="7">Monomer.</text>
</comment>
<dbReference type="Gene3D" id="3.40.50.620">
    <property type="entry name" value="HUPs"/>
    <property type="match status" value="1"/>
</dbReference>
<dbReference type="RefSeq" id="WP_068811140.1">
    <property type="nucleotide sequence ID" value="NZ_BMIY01000015.1"/>
</dbReference>
<dbReference type="GO" id="GO:0004818">
    <property type="term" value="F:glutamate-tRNA ligase activity"/>
    <property type="evidence" value="ECO:0007669"/>
    <property type="project" value="UniProtKB-UniRule"/>
</dbReference>
<feature type="short sequence motif" description="'HIGH' region" evidence="7">
    <location>
        <begin position="10"/>
        <end position="20"/>
    </location>
</feature>
<dbReference type="NCBIfam" id="TIGR00464">
    <property type="entry name" value="gltX_bact"/>
    <property type="match status" value="1"/>
</dbReference>
<dbReference type="PANTHER" id="PTHR43311:SF2">
    <property type="entry name" value="GLUTAMATE--TRNA LIGASE, MITOCHONDRIAL-RELATED"/>
    <property type="match status" value="1"/>
</dbReference>
<dbReference type="InterPro" id="IPR001412">
    <property type="entry name" value="aa-tRNA-synth_I_CS"/>
</dbReference>
<evidence type="ECO:0000256" key="4">
    <source>
        <dbReference type="ARBA" id="ARBA00022840"/>
    </source>
</evidence>
<dbReference type="InterPro" id="IPR008925">
    <property type="entry name" value="aa_tRNA-synth_I_cd-bd_sf"/>
</dbReference>
<evidence type="ECO:0000259" key="8">
    <source>
        <dbReference type="Pfam" id="PF00749"/>
    </source>
</evidence>
<dbReference type="InterPro" id="IPR033910">
    <property type="entry name" value="GluRS_core"/>
</dbReference>
<feature type="short sequence motif" description="'KMSKS' region" evidence="7">
    <location>
        <begin position="251"/>
        <end position="255"/>
    </location>
</feature>
<dbReference type="SUPFAM" id="SSF52374">
    <property type="entry name" value="Nucleotidylyl transferase"/>
    <property type="match status" value="1"/>
</dbReference>
<dbReference type="InterPro" id="IPR004527">
    <property type="entry name" value="Glu-tRNA-ligase_bac/mito"/>
</dbReference>
<reference evidence="10" key="1">
    <citation type="journal article" date="2014" name="Int. J. Syst. Evol. Microbiol.">
        <title>Complete genome sequence of Corynebacterium casei LMG S-19264T (=DSM 44701T), isolated from a smear-ripened cheese.</title>
        <authorList>
            <consortium name="US DOE Joint Genome Institute (JGI-PGF)"/>
            <person name="Walter F."/>
            <person name="Albersmeier A."/>
            <person name="Kalinowski J."/>
            <person name="Ruckert C."/>
        </authorList>
    </citation>
    <scope>NUCLEOTIDE SEQUENCE</scope>
    <source>
        <strain evidence="10">CGMCC 1.15425</strain>
    </source>
</reference>
<dbReference type="GO" id="GO:0005829">
    <property type="term" value="C:cytosol"/>
    <property type="evidence" value="ECO:0007669"/>
    <property type="project" value="TreeGrafter"/>
</dbReference>
<reference evidence="10" key="2">
    <citation type="submission" date="2020-09" db="EMBL/GenBank/DDBJ databases">
        <authorList>
            <person name="Sun Q."/>
            <person name="Zhou Y."/>
        </authorList>
    </citation>
    <scope>NUCLEOTIDE SEQUENCE</scope>
    <source>
        <strain evidence="10">CGMCC 1.15425</strain>
    </source>
</reference>
<comment type="subcellular location">
    <subcellularLocation>
        <location evidence="7">Cytoplasm</location>
    </subcellularLocation>
</comment>
<dbReference type="CDD" id="cd00808">
    <property type="entry name" value="GluRS_core"/>
    <property type="match status" value="1"/>
</dbReference>
<comment type="catalytic activity">
    <reaction evidence="7">
        <text>tRNA(Glu) + L-glutamate + ATP = L-glutamyl-tRNA(Glu) + AMP + diphosphate</text>
        <dbReference type="Rhea" id="RHEA:23540"/>
        <dbReference type="Rhea" id="RHEA-COMP:9663"/>
        <dbReference type="Rhea" id="RHEA-COMP:9680"/>
        <dbReference type="ChEBI" id="CHEBI:29985"/>
        <dbReference type="ChEBI" id="CHEBI:30616"/>
        <dbReference type="ChEBI" id="CHEBI:33019"/>
        <dbReference type="ChEBI" id="CHEBI:78442"/>
        <dbReference type="ChEBI" id="CHEBI:78520"/>
        <dbReference type="ChEBI" id="CHEBI:456215"/>
        <dbReference type="EC" id="6.1.1.17"/>
    </reaction>
</comment>
<dbReference type="InterPro" id="IPR045462">
    <property type="entry name" value="aa-tRNA-synth_I_cd-bd"/>
</dbReference>
<dbReference type="HAMAP" id="MF_00022">
    <property type="entry name" value="Glu_tRNA_synth_type1"/>
    <property type="match status" value="1"/>
</dbReference>
<feature type="binding site" evidence="7">
    <location>
        <position position="254"/>
    </location>
    <ligand>
        <name>ATP</name>
        <dbReference type="ChEBI" id="CHEBI:30616"/>
    </ligand>
</feature>
<dbReference type="PANTHER" id="PTHR43311">
    <property type="entry name" value="GLUTAMATE--TRNA LIGASE"/>
    <property type="match status" value="1"/>
</dbReference>
<evidence type="ECO:0000256" key="6">
    <source>
        <dbReference type="ARBA" id="ARBA00023146"/>
    </source>
</evidence>
<dbReference type="EMBL" id="BMIY01000015">
    <property type="protein sequence ID" value="GFZ83703.1"/>
    <property type="molecule type" value="Genomic_DNA"/>
</dbReference>
<feature type="domain" description="Aminoacyl-tRNA synthetase class I anticodon-binding" evidence="9">
    <location>
        <begin position="337"/>
        <end position="472"/>
    </location>
</feature>
<dbReference type="GO" id="GO:0006424">
    <property type="term" value="P:glutamyl-tRNA aminoacylation"/>
    <property type="evidence" value="ECO:0007669"/>
    <property type="project" value="UniProtKB-UniRule"/>
</dbReference>
<gene>
    <name evidence="7 10" type="primary">gltX</name>
    <name evidence="10" type="ORF">GCM10011403_29090</name>
</gene>
<dbReference type="EC" id="6.1.1.17" evidence="7"/>
<dbReference type="GO" id="GO:0005524">
    <property type="term" value="F:ATP binding"/>
    <property type="evidence" value="ECO:0007669"/>
    <property type="project" value="UniProtKB-UniRule"/>
</dbReference>
<proteinExistence type="inferred from homology"/>
<keyword evidence="6 7" id="KW-0030">Aminoacyl-tRNA synthetase</keyword>
<keyword evidence="5 7" id="KW-0648">Protein biosynthesis</keyword>
<comment type="function">
    <text evidence="7">Catalyzes the attachment of glutamate to tRNA(Glu) in a two-step reaction: glutamate is first activated by ATP to form Glu-AMP and then transferred to the acceptor end of tRNA(Glu).</text>
</comment>
<dbReference type="PRINTS" id="PR00987">
    <property type="entry name" value="TRNASYNTHGLU"/>
</dbReference>
<dbReference type="FunFam" id="3.40.50.620:FF:000045">
    <property type="entry name" value="Glutamate--tRNA ligase, mitochondrial"/>
    <property type="match status" value="1"/>
</dbReference>
<dbReference type="SUPFAM" id="SSF48163">
    <property type="entry name" value="An anticodon-binding domain of class I aminoacyl-tRNA synthetases"/>
    <property type="match status" value="1"/>
</dbReference>
<name>A0A916QMU4_9GAMM</name>
<dbReference type="Pfam" id="PF00749">
    <property type="entry name" value="tRNA-synt_1c"/>
    <property type="match status" value="1"/>
</dbReference>
<dbReference type="InterPro" id="IPR014729">
    <property type="entry name" value="Rossmann-like_a/b/a_fold"/>
</dbReference>
<dbReference type="InterPro" id="IPR049940">
    <property type="entry name" value="GluQ/Sye"/>
</dbReference>
<sequence>MTQVRTRIAPSPTGDPHVGTAYIALFNRNFAKQHNGQFVLRIEDTDQTRSTAKSETDILNALKWLGLDWDEGPDNGGPHGPYRQSQRSDIYREHINQLLDNGQAFHCFCTADRLNEVRAEQMANKQTPGYDGHCLSLSKEEVKTRLDNGESSVIRMRVPTDGECVFNDRLRGEIRINWSQIDMQVLMKSDNLPTYHFANVVDDHLMEITHVIRGEEWINSTPKHILLYQHFGWDVPEFCHMPLLRNPDKSKLSKRKNPTSINYYRDMGYVPEAVVNYLGMMGWTMPDGREMFSVDEMIDHFDIDRVSLGGPVFDVEKLNWLNGKYLRERFDDEAFMQAYAEWAFNPDKLKMVVPLIKERVERFSDVIPLAGFFLSGSLPLSEADFEHKSLQLEDSRRLLQFALWTFEGLPAWEREHISGACQKLAGFESLKIREALFPLFVAVTGKAVSVSVIDSMTALGLDVTRARLRDAINVLGGVSKKEAKRLEKQYRDFDSFDPEAS</sequence>
<dbReference type="AlphaFoldDB" id="A0A916QMU4"/>
<accession>A0A916QMU4</accession>
<feature type="domain" description="Glutamyl/glutaminyl-tRNA synthetase class Ib catalytic" evidence="8">
    <location>
        <begin position="3"/>
        <end position="320"/>
    </location>
</feature>
<evidence type="ECO:0000313" key="10">
    <source>
        <dbReference type="EMBL" id="GFZ83703.1"/>
    </source>
</evidence>
<dbReference type="InterPro" id="IPR020058">
    <property type="entry name" value="Glu/Gln-tRNA-synth_Ib_cat-dom"/>
</dbReference>
<dbReference type="OrthoDB" id="9807503at2"/>
<keyword evidence="11" id="KW-1185">Reference proteome</keyword>
<comment type="caution">
    <text evidence="10">The sequence shown here is derived from an EMBL/GenBank/DDBJ whole genome shotgun (WGS) entry which is preliminary data.</text>
</comment>
<dbReference type="Pfam" id="PF19269">
    <property type="entry name" value="Anticodon_2"/>
    <property type="match status" value="1"/>
</dbReference>
<keyword evidence="7" id="KW-0963">Cytoplasm</keyword>
<dbReference type="GO" id="GO:0008270">
    <property type="term" value="F:zinc ion binding"/>
    <property type="evidence" value="ECO:0007669"/>
    <property type="project" value="InterPro"/>
</dbReference>
<protein>
    <recommendedName>
        <fullName evidence="7">Glutamate--tRNA ligase</fullName>
        <ecNumber evidence="7">6.1.1.17</ecNumber>
    </recommendedName>
    <alternativeName>
        <fullName evidence="7">Glutamyl-tRNA synthetase</fullName>
        <shortName evidence="7">GluRS</shortName>
    </alternativeName>
</protein>
<dbReference type="GO" id="GO:0000049">
    <property type="term" value="F:tRNA binding"/>
    <property type="evidence" value="ECO:0007669"/>
    <property type="project" value="InterPro"/>
</dbReference>